<comment type="caution">
    <text evidence="9">The sequence shown here is derived from an EMBL/GenBank/DDBJ whole genome shotgun (WGS) entry which is preliminary data.</text>
</comment>
<dbReference type="AlphaFoldDB" id="A0A812Z6S8"/>
<evidence type="ECO:0000256" key="2">
    <source>
        <dbReference type="ARBA" id="ARBA00022448"/>
    </source>
</evidence>
<sequence length="1064" mass="119580">DFDQQTLQPLAASLARLASGAAVGRSFDVPVPHLGPRHTGRALRAMGVQVSTFQTHSLPKWVAAARSLVAEVFGEEGPLPMLPISKERSRIPVVEKEAYAQSIQRFGVDNFGKIGGRCLMNQLGIGRAEEAWLHEVKHFLRAWSEGVGTVSSDWKAQTAHRRIYAFAEFSFASTFLPGKSLLEGTLFQLNGLHADPEFTFRPWLCAVQLPISKWVDRSLCAEFQLLGEVCELLHRSGIDLTCPELRYSVHGDLNMYLSEPSCVSCVGSEGHPESLIARRWPPCGVSERRLCGGLLAMGIDMDGMTFSEFTGHRLQHVCDTTSRKLEAILREQLQKATFDLKEAHRLHCKTLQQTLTHAGGELDSLRVDHFRIDGDEVPRSQPRRRIDDPDWRAEDWKAESEDGGLDEELDFSKLRIKSPSLDSPTGSGSLQQFTSRVTFDGVGVDDLSPLSPSSGAGMPRLTSEVTLHKVWTPEDAMMTRAASKRLHFEDRKPANRSRSRVRSGQEIVDEGCSHYVVLRPNGFFCIFWDIVCTVAIAHDTVMIPLLSAFPIHQAGVPEILEAVSGCVWMTDILISFLRGFIDTQRGLVEMRLRYIAYRYVSTWFLPDVSMALVDGLSLFLVEMRDVEALTLLRLFRNLRLVRLLKMTDRFRLFKDVIISLGYGSEWTSVYMETGVGVLKHLAFIALLCHFTGCAWHAIGGLPGMTTWVIAHRSWREQEISVFEHDWLYMYMTSVHWSLTQFTPAAMDVVAVNALERIFSVVVTLAGLIVFSFFLGSINQNLARLRSLHAQERLQNRLVRRYVSERHISVELGAEILAWIKQRRRGKANSKTVFGDIKALENLPTNLLTELQQEVGMPVLESHAMLKHLAGLGYQDAVRLCTKALKEVSTVFGEELFYSGAIGDKMFFVRSGRLNYTWDLKPKEIEDVLPQGRVGEATLWLQLEYSGRLACADHSAHLFFLDATAFRKVLAKSENMEVLTVYARLFSKLFLEQKDMGLASDLFGDDSHVAKLMRRLRTLQVGASILITADASIITAKPIFLAWKAVAQAKHQRSKGLCWPFLNRG</sequence>
<evidence type="ECO:0000256" key="5">
    <source>
        <dbReference type="ARBA" id="ARBA00023065"/>
    </source>
</evidence>
<protein>
    <recommendedName>
        <fullName evidence="8">Cyclic nucleotide-binding domain-containing protein</fullName>
    </recommendedName>
</protein>
<evidence type="ECO:0000256" key="7">
    <source>
        <dbReference type="SAM" id="Phobius"/>
    </source>
</evidence>
<evidence type="ECO:0000256" key="3">
    <source>
        <dbReference type="ARBA" id="ARBA00022692"/>
    </source>
</evidence>
<dbReference type="GO" id="GO:0005886">
    <property type="term" value="C:plasma membrane"/>
    <property type="evidence" value="ECO:0007669"/>
    <property type="project" value="TreeGrafter"/>
</dbReference>
<evidence type="ECO:0000256" key="6">
    <source>
        <dbReference type="ARBA" id="ARBA00023136"/>
    </source>
</evidence>
<dbReference type="InterPro" id="IPR005821">
    <property type="entry name" value="Ion_trans_dom"/>
</dbReference>
<evidence type="ECO:0000256" key="4">
    <source>
        <dbReference type="ARBA" id="ARBA00022989"/>
    </source>
</evidence>
<dbReference type="Pfam" id="PF00520">
    <property type="entry name" value="Ion_trans"/>
    <property type="match status" value="1"/>
</dbReference>
<feature type="non-terminal residue" evidence="9">
    <location>
        <position position="1064"/>
    </location>
</feature>
<name>A0A812Z6S8_9DINO</name>
<keyword evidence="10" id="KW-1185">Reference proteome</keyword>
<keyword evidence="2" id="KW-0813">Transport</keyword>
<keyword evidence="5" id="KW-0406">Ion transport</keyword>
<keyword evidence="4 7" id="KW-1133">Transmembrane helix</keyword>
<dbReference type="GO" id="GO:0042391">
    <property type="term" value="P:regulation of membrane potential"/>
    <property type="evidence" value="ECO:0007669"/>
    <property type="project" value="TreeGrafter"/>
</dbReference>
<comment type="subcellular location">
    <subcellularLocation>
        <location evidence="1">Membrane</location>
        <topology evidence="1">Multi-pass membrane protein</topology>
    </subcellularLocation>
</comment>
<dbReference type="GO" id="GO:0005249">
    <property type="term" value="F:voltage-gated potassium channel activity"/>
    <property type="evidence" value="ECO:0007669"/>
    <property type="project" value="TreeGrafter"/>
</dbReference>
<feature type="domain" description="Cyclic nucleotide-binding" evidence="8">
    <location>
        <begin position="892"/>
        <end position="969"/>
    </location>
</feature>
<dbReference type="PANTHER" id="PTHR10217">
    <property type="entry name" value="VOLTAGE AND LIGAND GATED POTASSIUM CHANNEL"/>
    <property type="match status" value="1"/>
</dbReference>
<dbReference type="EMBL" id="CAJNJA010046153">
    <property type="protein sequence ID" value="CAE7815104.1"/>
    <property type="molecule type" value="Genomic_DNA"/>
</dbReference>
<evidence type="ECO:0000259" key="8">
    <source>
        <dbReference type="PROSITE" id="PS50042"/>
    </source>
</evidence>
<dbReference type="PROSITE" id="PS50042">
    <property type="entry name" value="CNMP_BINDING_3"/>
    <property type="match status" value="1"/>
</dbReference>
<dbReference type="SUPFAM" id="SSF81324">
    <property type="entry name" value="Voltage-gated potassium channels"/>
    <property type="match status" value="1"/>
</dbReference>
<dbReference type="Gene3D" id="2.60.120.10">
    <property type="entry name" value="Jelly Rolls"/>
    <property type="match status" value="1"/>
</dbReference>
<dbReference type="InterPro" id="IPR018490">
    <property type="entry name" value="cNMP-bd_dom_sf"/>
</dbReference>
<gene>
    <name evidence="9" type="ORF">SNEC2469_LOCUS24186</name>
</gene>
<keyword evidence="6 7" id="KW-0472">Membrane</keyword>
<dbReference type="SUPFAM" id="SSF51206">
    <property type="entry name" value="cAMP-binding domain-like"/>
    <property type="match status" value="1"/>
</dbReference>
<proteinExistence type="predicted"/>
<accession>A0A812Z6S8</accession>
<dbReference type="InterPro" id="IPR014710">
    <property type="entry name" value="RmlC-like_jellyroll"/>
</dbReference>
<feature type="transmembrane region" description="Helical" evidence="7">
    <location>
        <begin position="757"/>
        <end position="777"/>
    </location>
</feature>
<organism evidence="9 10">
    <name type="scientific">Symbiodinium necroappetens</name>
    <dbReference type="NCBI Taxonomy" id="1628268"/>
    <lineage>
        <taxon>Eukaryota</taxon>
        <taxon>Sar</taxon>
        <taxon>Alveolata</taxon>
        <taxon>Dinophyceae</taxon>
        <taxon>Suessiales</taxon>
        <taxon>Symbiodiniaceae</taxon>
        <taxon>Symbiodinium</taxon>
    </lineage>
</organism>
<dbReference type="PANTHER" id="PTHR10217:SF435">
    <property type="entry name" value="POTASSIUM VOLTAGE-GATED CHANNEL PROTEIN EAG"/>
    <property type="match status" value="1"/>
</dbReference>
<dbReference type="InterPro" id="IPR050818">
    <property type="entry name" value="KCNH_animal-type"/>
</dbReference>
<evidence type="ECO:0000313" key="10">
    <source>
        <dbReference type="Proteomes" id="UP000601435"/>
    </source>
</evidence>
<dbReference type="Proteomes" id="UP000601435">
    <property type="component" value="Unassembled WGS sequence"/>
</dbReference>
<evidence type="ECO:0000256" key="1">
    <source>
        <dbReference type="ARBA" id="ARBA00004141"/>
    </source>
</evidence>
<dbReference type="OrthoDB" id="445569at2759"/>
<reference evidence="9" key="1">
    <citation type="submission" date="2021-02" db="EMBL/GenBank/DDBJ databases">
        <authorList>
            <person name="Dougan E. K."/>
            <person name="Rhodes N."/>
            <person name="Thang M."/>
            <person name="Chan C."/>
        </authorList>
    </citation>
    <scope>NUCLEOTIDE SEQUENCE</scope>
</reference>
<dbReference type="InterPro" id="IPR000595">
    <property type="entry name" value="cNMP-bd_dom"/>
</dbReference>
<keyword evidence="3 7" id="KW-0812">Transmembrane</keyword>
<dbReference type="Gene3D" id="1.10.287.70">
    <property type="match status" value="1"/>
</dbReference>
<evidence type="ECO:0000313" key="9">
    <source>
        <dbReference type="EMBL" id="CAE7815104.1"/>
    </source>
</evidence>